<evidence type="ECO:0000313" key="2">
    <source>
        <dbReference type="EMBL" id="GBP59626.1"/>
    </source>
</evidence>
<proteinExistence type="predicted"/>
<dbReference type="AlphaFoldDB" id="A0A4C1X751"/>
<feature type="region of interest" description="Disordered" evidence="1">
    <location>
        <begin position="1"/>
        <end position="49"/>
    </location>
</feature>
<reference evidence="2 3" key="1">
    <citation type="journal article" date="2019" name="Commun. Biol.">
        <title>The bagworm genome reveals a unique fibroin gene that provides high tensile strength.</title>
        <authorList>
            <person name="Kono N."/>
            <person name="Nakamura H."/>
            <person name="Ohtoshi R."/>
            <person name="Tomita M."/>
            <person name="Numata K."/>
            <person name="Arakawa K."/>
        </authorList>
    </citation>
    <scope>NUCLEOTIDE SEQUENCE [LARGE SCALE GENOMIC DNA]</scope>
</reference>
<name>A0A4C1X751_EUMVA</name>
<feature type="compositionally biased region" description="Basic residues" evidence="1">
    <location>
        <begin position="1"/>
        <end position="10"/>
    </location>
</feature>
<comment type="caution">
    <text evidence="2">The sequence shown here is derived from an EMBL/GenBank/DDBJ whole genome shotgun (WGS) entry which is preliminary data.</text>
</comment>
<dbReference type="EMBL" id="BGZK01000766">
    <property type="protein sequence ID" value="GBP59626.1"/>
    <property type="molecule type" value="Genomic_DNA"/>
</dbReference>
<gene>
    <name evidence="2" type="ORF">EVAR_45994_1</name>
</gene>
<sequence>MSLPHRRTRSSKGAPASLPRRARAPSEGGGRARAPIRSSATDGRGLGRMTCAKDDTQYDLSTRQHKYQKRSVLKLYYAVVIQSYLSRILAISEGAREKDAAAMNHLGFTNKRRREKFTRARQEFTGRGNIVSARARPAAVAARAALLRDPAFIASR</sequence>
<organism evidence="2 3">
    <name type="scientific">Eumeta variegata</name>
    <name type="common">Bagworm moth</name>
    <name type="synonym">Eumeta japonica</name>
    <dbReference type="NCBI Taxonomy" id="151549"/>
    <lineage>
        <taxon>Eukaryota</taxon>
        <taxon>Metazoa</taxon>
        <taxon>Ecdysozoa</taxon>
        <taxon>Arthropoda</taxon>
        <taxon>Hexapoda</taxon>
        <taxon>Insecta</taxon>
        <taxon>Pterygota</taxon>
        <taxon>Neoptera</taxon>
        <taxon>Endopterygota</taxon>
        <taxon>Lepidoptera</taxon>
        <taxon>Glossata</taxon>
        <taxon>Ditrysia</taxon>
        <taxon>Tineoidea</taxon>
        <taxon>Psychidae</taxon>
        <taxon>Oiketicinae</taxon>
        <taxon>Eumeta</taxon>
    </lineage>
</organism>
<dbReference type="Proteomes" id="UP000299102">
    <property type="component" value="Unassembled WGS sequence"/>
</dbReference>
<evidence type="ECO:0000256" key="1">
    <source>
        <dbReference type="SAM" id="MobiDB-lite"/>
    </source>
</evidence>
<keyword evidence="3" id="KW-1185">Reference proteome</keyword>
<accession>A0A4C1X751</accession>
<protein>
    <submittedName>
        <fullName evidence="2">Uncharacterized protein</fullName>
    </submittedName>
</protein>
<evidence type="ECO:0000313" key="3">
    <source>
        <dbReference type="Proteomes" id="UP000299102"/>
    </source>
</evidence>